<comment type="caution">
    <text evidence="2">The sequence shown here is derived from an EMBL/GenBank/DDBJ whole genome shotgun (WGS) entry which is preliminary data.</text>
</comment>
<dbReference type="Gene3D" id="3.40.50.720">
    <property type="entry name" value="NAD(P)-binding Rossmann-like Domain"/>
    <property type="match status" value="1"/>
</dbReference>
<dbReference type="InterPro" id="IPR036291">
    <property type="entry name" value="NAD(P)-bd_dom_sf"/>
</dbReference>
<dbReference type="PANTHER" id="PTHR42879:SF2">
    <property type="entry name" value="3-OXOACYL-[ACYL-CARRIER-PROTEIN] REDUCTASE FABG"/>
    <property type="match status" value="1"/>
</dbReference>
<dbReference type="RefSeq" id="WP_263721168.1">
    <property type="nucleotide sequence ID" value="NZ_JAOWLA010000006.1"/>
</dbReference>
<dbReference type="Pfam" id="PF13561">
    <property type="entry name" value="adh_short_C2"/>
    <property type="match status" value="1"/>
</dbReference>
<name>A0ABT2Z0I3_9RHOB</name>
<comment type="similarity">
    <text evidence="1">Belongs to the short-chain dehydrogenases/reductases (SDR) family.</text>
</comment>
<dbReference type="InterPro" id="IPR002347">
    <property type="entry name" value="SDR_fam"/>
</dbReference>
<proteinExistence type="inferred from homology"/>
<dbReference type="Proteomes" id="UP001652503">
    <property type="component" value="Unassembled WGS sequence"/>
</dbReference>
<accession>A0ABT2Z0I3</accession>
<sequence length="256" mass="26243">MAGVEGRVALVTGAGSASGIGFACAKVLKAQGAKVAISSTTSRIHDRRAELGVEGTSATPADLTRQEDVDRLIAETEAALGPIDILVNNAGMVQTGHDTESRSLADTPDADWAFGLDINLTSVFRMTRAVLPGMTARGYGRIVQMSSVTGPVVGIPTSAIYASAKAGILGMTRALAIDVGGKGVTVNCVGPGWIQTGSSSAAEITAGRYTPLGRPGRPEEVAHAVLFLAAEEASYMTGQLVVVDGGNTIQEYKVAL</sequence>
<dbReference type="PROSITE" id="PS51257">
    <property type="entry name" value="PROKAR_LIPOPROTEIN"/>
    <property type="match status" value="1"/>
</dbReference>
<protein>
    <submittedName>
        <fullName evidence="2">SDR family oxidoreductase</fullName>
    </submittedName>
</protein>
<dbReference type="InterPro" id="IPR020904">
    <property type="entry name" value="Sc_DH/Rdtase_CS"/>
</dbReference>
<dbReference type="InterPro" id="IPR050259">
    <property type="entry name" value="SDR"/>
</dbReference>
<evidence type="ECO:0000313" key="3">
    <source>
        <dbReference type="Proteomes" id="UP001652503"/>
    </source>
</evidence>
<reference evidence="2 3" key="1">
    <citation type="submission" date="2022-10" db="EMBL/GenBank/DDBJ databases">
        <title>Defluviimonas sp. nov., isolated from ocean surface water.</title>
        <authorList>
            <person name="He W."/>
            <person name="Wang L."/>
            <person name="Zhang D.-F."/>
        </authorList>
    </citation>
    <scope>NUCLEOTIDE SEQUENCE [LARGE SCALE GENOMIC DNA]</scope>
    <source>
        <strain evidence="2 3">WL0075</strain>
    </source>
</reference>
<gene>
    <name evidence="2" type="ORF">OE647_07875</name>
</gene>
<organism evidence="2 3">
    <name type="scientific">Albidovulum sediminicola</name>
    <dbReference type="NCBI Taxonomy" id="2984331"/>
    <lineage>
        <taxon>Bacteria</taxon>
        <taxon>Pseudomonadati</taxon>
        <taxon>Pseudomonadota</taxon>
        <taxon>Alphaproteobacteria</taxon>
        <taxon>Rhodobacterales</taxon>
        <taxon>Paracoccaceae</taxon>
        <taxon>Albidovulum</taxon>
    </lineage>
</organism>
<evidence type="ECO:0000313" key="2">
    <source>
        <dbReference type="EMBL" id="MCV2864654.1"/>
    </source>
</evidence>
<dbReference type="EMBL" id="JAOWLA010000006">
    <property type="protein sequence ID" value="MCV2864654.1"/>
    <property type="molecule type" value="Genomic_DNA"/>
</dbReference>
<dbReference type="PROSITE" id="PS00061">
    <property type="entry name" value="ADH_SHORT"/>
    <property type="match status" value="1"/>
</dbReference>
<evidence type="ECO:0000256" key="1">
    <source>
        <dbReference type="ARBA" id="ARBA00006484"/>
    </source>
</evidence>
<dbReference type="PRINTS" id="PR00081">
    <property type="entry name" value="GDHRDH"/>
</dbReference>
<keyword evidence="3" id="KW-1185">Reference proteome</keyword>
<dbReference type="PANTHER" id="PTHR42879">
    <property type="entry name" value="3-OXOACYL-(ACYL-CARRIER-PROTEIN) REDUCTASE"/>
    <property type="match status" value="1"/>
</dbReference>
<dbReference type="SUPFAM" id="SSF51735">
    <property type="entry name" value="NAD(P)-binding Rossmann-fold domains"/>
    <property type="match status" value="1"/>
</dbReference>
<dbReference type="PRINTS" id="PR00080">
    <property type="entry name" value="SDRFAMILY"/>
</dbReference>